<keyword evidence="5 10" id="KW-0812">Transmembrane</keyword>
<evidence type="ECO:0000256" key="1">
    <source>
        <dbReference type="ARBA" id="ARBA00004141"/>
    </source>
</evidence>
<evidence type="ECO:0000256" key="2">
    <source>
        <dbReference type="ARBA" id="ARBA00008440"/>
    </source>
</evidence>
<feature type="transmembrane region" description="Helical" evidence="10">
    <location>
        <begin position="511"/>
        <end position="531"/>
    </location>
</feature>
<comment type="subcellular location">
    <subcellularLocation>
        <location evidence="1 10">Membrane</location>
        <topology evidence="1 10">Multi-pass membrane protein</topology>
    </subcellularLocation>
</comment>
<keyword evidence="15" id="KW-1185">Reference proteome</keyword>
<keyword evidence="9 10" id="KW-0472">Membrane</keyword>
<dbReference type="InterPro" id="IPR053952">
    <property type="entry name" value="K_trans_C"/>
</dbReference>
<evidence type="ECO:0000256" key="10">
    <source>
        <dbReference type="RuleBase" id="RU321113"/>
    </source>
</evidence>
<feature type="transmembrane region" description="Helical" evidence="10">
    <location>
        <begin position="429"/>
        <end position="456"/>
    </location>
</feature>
<keyword evidence="8 10" id="KW-0406">Ion transport</keyword>
<feature type="transmembrane region" description="Helical" evidence="10">
    <location>
        <begin position="285"/>
        <end position="301"/>
    </location>
</feature>
<evidence type="ECO:0000256" key="9">
    <source>
        <dbReference type="ARBA" id="ARBA00023136"/>
    </source>
</evidence>
<evidence type="ECO:0000256" key="11">
    <source>
        <dbReference type="SAM" id="MobiDB-lite"/>
    </source>
</evidence>
<protein>
    <recommendedName>
        <fullName evidence="10">Potassium transporter</fullName>
    </recommendedName>
</protein>
<evidence type="ECO:0000256" key="4">
    <source>
        <dbReference type="ARBA" id="ARBA00022538"/>
    </source>
</evidence>
<comment type="similarity">
    <text evidence="2 10">Belongs to the HAK/KUP transporter (TC 2.A.72.3) family.</text>
</comment>
<feature type="transmembrane region" description="Helical" evidence="10">
    <location>
        <begin position="308"/>
        <end position="332"/>
    </location>
</feature>
<feature type="transmembrane region" description="Helical" evidence="10">
    <location>
        <begin position="538"/>
        <end position="556"/>
    </location>
</feature>
<feature type="compositionally biased region" description="Acidic residues" evidence="11">
    <location>
        <begin position="812"/>
        <end position="822"/>
    </location>
</feature>
<dbReference type="InterPro" id="IPR003855">
    <property type="entry name" value="K+_transporter"/>
</dbReference>
<dbReference type="EMBL" id="JBHFFA010000038">
    <property type="protein sequence ID" value="KAL2603169.1"/>
    <property type="molecule type" value="Genomic_DNA"/>
</dbReference>
<gene>
    <name evidence="14" type="ORF">R1flu_025949</name>
</gene>
<evidence type="ECO:0000256" key="8">
    <source>
        <dbReference type="ARBA" id="ARBA00023065"/>
    </source>
</evidence>
<dbReference type="GO" id="GO:0016020">
    <property type="term" value="C:membrane"/>
    <property type="evidence" value="ECO:0007669"/>
    <property type="project" value="UniProtKB-SubCell"/>
</dbReference>
<accession>A0ABD1XE97</accession>
<feature type="transmembrane region" description="Helical" evidence="10">
    <location>
        <begin position="477"/>
        <end position="499"/>
    </location>
</feature>
<feature type="transmembrane region" description="Helical" evidence="10">
    <location>
        <begin position="389"/>
        <end position="409"/>
    </location>
</feature>
<dbReference type="NCBIfam" id="TIGR00794">
    <property type="entry name" value="kup"/>
    <property type="match status" value="1"/>
</dbReference>
<evidence type="ECO:0000313" key="15">
    <source>
        <dbReference type="Proteomes" id="UP001605036"/>
    </source>
</evidence>
<comment type="function">
    <text evidence="10">Potassium transporter.</text>
</comment>
<evidence type="ECO:0000313" key="14">
    <source>
        <dbReference type="EMBL" id="KAL2603169.1"/>
    </source>
</evidence>
<keyword evidence="7 10" id="KW-1133">Transmembrane helix</keyword>
<evidence type="ECO:0000256" key="5">
    <source>
        <dbReference type="ARBA" id="ARBA00022692"/>
    </source>
</evidence>
<name>A0ABD1XE97_9MARC</name>
<feature type="region of interest" description="Disordered" evidence="11">
    <location>
        <begin position="723"/>
        <end position="773"/>
    </location>
</feature>
<dbReference type="InterPro" id="IPR053951">
    <property type="entry name" value="K_trans_N"/>
</dbReference>
<evidence type="ECO:0000259" key="12">
    <source>
        <dbReference type="Pfam" id="PF02705"/>
    </source>
</evidence>
<evidence type="ECO:0000256" key="3">
    <source>
        <dbReference type="ARBA" id="ARBA00022448"/>
    </source>
</evidence>
<feature type="transmembrane region" description="Helical" evidence="10">
    <location>
        <begin position="244"/>
        <end position="265"/>
    </location>
</feature>
<feature type="transmembrane region" description="Helical" evidence="10">
    <location>
        <begin position="568"/>
        <end position="588"/>
    </location>
</feature>
<sequence>MAFVSSLSALKSLCSCINSMQAHRINCESGGTEGCKEKKSNYFSRIVLLFLYTFQFIRSYQSHVLSVPRHPVGPSTGSLTSKGISLSMDLEWGAPPGGQKYKEWRKSSYFTVLGLAYQSFGVVYGDLSVSPLYVYKSAFAGGLRKHDEEVVIFGVLSFIFWTLTMVPLIKYVLIVLAADDNGEGGTFALYSLLCRHAKLSLLHNQQSVDEELSQYGSEPTVPSRPRAAKVKAVLEKNKFLRTGLLILVLLGTCMVIGDGILTPSISVLSAVNGLQIAAPGIHDNWKVLLACIILMCLFYLQHHGTRRVAFIFAPIVIIWLFCISGIGVYNVIHHNPGVFRAFSPYYMWNLFKICGKDGWIALGGIVLCITGSEAMFADLGHFSQLSIKIAFTSVVYPSLVLSYMGQAAYLSKHPQHIERSFYRSIPKPIYWPVLVIATLAAVVGSQAVISATFSIIKQCQALGCFPRVKVIHTSNHIHGQIYIPEMNWLLLVLSLAVTIGFKDTTQIGNAYGIAVVTVMLVTTFLVSLVIVIVWRKTIFLAAGFLLVFGSIELLYISACLIKVPQGGWVPLVLSAVFLLVMYCWHYGITKKYEFDIQNKVSMKWILQLGPSLGIVRVPGMGLIYTELVTGVPAVFSHFVTNLPAFHKVLVLVCIKSVPVPHVGVEQRYLVARIGPKEYRMYRCIVRYGYKDVLEKDRDFEKNLIESIAHFIQYQGNLENWVPTSSETSVDAEPEETKRTYAAHDGNIKIPDDTEEENPEYSSTSSVRSFPGYQDTIRPGAFARKAMLIMQGTADQEAESTSDRSSQYGREQEDADADDEESDSLGRKTSSEDVDNSGRVGIDAFGRKKKVVRFEMEESSSELDPEVGEELAELFAAREAGVAYVLGHSYVKAKAGSSWFKKVAIDYIYSFLRTNCRGPGIDLSIPHLCLIEVGMIYCV</sequence>
<dbReference type="AlphaFoldDB" id="A0ABD1XE97"/>
<feature type="transmembrane region" description="Helical" evidence="10">
    <location>
        <begin position="150"/>
        <end position="169"/>
    </location>
</feature>
<feature type="domain" description="K+ potassium transporter C-terminal" evidence="13">
    <location>
        <begin position="618"/>
        <end position="706"/>
    </location>
</feature>
<dbReference type="Proteomes" id="UP001605036">
    <property type="component" value="Unassembled WGS sequence"/>
</dbReference>
<dbReference type="PANTHER" id="PTHR30540">
    <property type="entry name" value="OSMOTIC STRESS POTASSIUM TRANSPORTER"/>
    <property type="match status" value="1"/>
</dbReference>
<dbReference type="PANTHER" id="PTHR30540:SF83">
    <property type="entry name" value="K+ POTASSIUM TRANSPORTER"/>
    <property type="match status" value="1"/>
</dbReference>
<reference evidence="14 15" key="1">
    <citation type="submission" date="2024-09" db="EMBL/GenBank/DDBJ databases">
        <title>Chromosome-scale assembly of Riccia fluitans.</title>
        <authorList>
            <person name="Paukszto L."/>
            <person name="Sawicki J."/>
            <person name="Karawczyk K."/>
            <person name="Piernik-Szablinska J."/>
            <person name="Szczecinska M."/>
            <person name="Mazdziarz M."/>
        </authorList>
    </citation>
    <scope>NUCLEOTIDE SEQUENCE [LARGE SCALE GENOMIC DNA]</scope>
    <source>
        <strain evidence="14">Rf_01</strain>
        <tissue evidence="14">Aerial parts of the thallus</tissue>
    </source>
</reference>
<feature type="transmembrane region" description="Helical" evidence="10">
    <location>
        <begin position="109"/>
        <end position="130"/>
    </location>
</feature>
<feature type="domain" description="K+ potassium transporter integral membrane" evidence="12">
    <location>
        <begin position="115"/>
        <end position="607"/>
    </location>
</feature>
<keyword evidence="6 10" id="KW-0630">Potassium</keyword>
<organism evidence="14 15">
    <name type="scientific">Riccia fluitans</name>
    <dbReference type="NCBI Taxonomy" id="41844"/>
    <lineage>
        <taxon>Eukaryota</taxon>
        <taxon>Viridiplantae</taxon>
        <taxon>Streptophyta</taxon>
        <taxon>Embryophyta</taxon>
        <taxon>Marchantiophyta</taxon>
        <taxon>Marchantiopsida</taxon>
        <taxon>Marchantiidae</taxon>
        <taxon>Marchantiales</taxon>
        <taxon>Ricciaceae</taxon>
        <taxon>Riccia</taxon>
    </lineage>
</organism>
<comment type="caution">
    <text evidence="14">The sequence shown here is derived from an EMBL/GenBank/DDBJ whole genome shotgun (WGS) entry which is preliminary data.</text>
</comment>
<evidence type="ECO:0000256" key="7">
    <source>
        <dbReference type="ARBA" id="ARBA00022989"/>
    </source>
</evidence>
<keyword evidence="4 10" id="KW-0633">Potassium transport</keyword>
<feature type="transmembrane region" description="Helical" evidence="10">
    <location>
        <begin position="358"/>
        <end position="377"/>
    </location>
</feature>
<proteinExistence type="inferred from homology"/>
<dbReference type="Pfam" id="PF02705">
    <property type="entry name" value="K_trans"/>
    <property type="match status" value="1"/>
</dbReference>
<keyword evidence="3" id="KW-0813">Transport</keyword>
<feature type="region of interest" description="Disordered" evidence="11">
    <location>
        <begin position="791"/>
        <end position="839"/>
    </location>
</feature>
<dbReference type="Pfam" id="PF22776">
    <property type="entry name" value="K_trans_C"/>
    <property type="match status" value="1"/>
</dbReference>
<evidence type="ECO:0000256" key="6">
    <source>
        <dbReference type="ARBA" id="ARBA00022958"/>
    </source>
</evidence>
<dbReference type="GO" id="GO:0015079">
    <property type="term" value="F:potassium ion transmembrane transporter activity"/>
    <property type="evidence" value="ECO:0007669"/>
    <property type="project" value="UniProtKB-UniRule"/>
</dbReference>
<evidence type="ECO:0000259" key="13">
    <source>
        <dbReference type="Pfam" id="PF22776"/>
    </source>
</evidence>